<evidence type="ECO:0000256" key="5">
    <source>
        <dbReference type="ARBA" id="ARBA00022692"/>
    </source>
</evidence>
<dbReference type="PANTHER" id="PTHR12317:SF63">
    <property type="entry name" value="DIACYLGLYCEROL O-ACYLTRANSFERASE 2"/>
    <property type="match status" value="1"/>
</dbReference>
<dbReference type="CDD" id="cd07987">
    <property type="entry name" value="LPLAT_MGAT-like"/>
    <property type="match status" value="1"/>
</dbReference>
<keyword evidence="5 11" id="KW-0812">Transmembrane</keyword>
<keyword evidence="13" id="KW-1185">Reference proteome</keyword>
<accession>A0A2I0XJC1</accession>
<evidence type="ECO:0000256" key="11">
    <source>
        <dbReference type="RuleBase" id="RU367023"/>
    </source>
</evidence>
<evidence type="ECO:0000256" key="9">
    <source>
        <dbReference type="ARBA" id="ARBA00023136"/>
    </source>
</evidence>
<dbReference type="PANTHER" id="PTHR12317">
    <property type="entry name" value="DIACYLGLYCEROL O-ACYLTRANSFERASE"/>
    <property type="match status" value="1"/>
</dbReference>
<dbReference type="EMBL" id="KZ501830">
    <property type="protein sequence ID" value="PKU88001.1"/>
    <property type="molecule type" value="Genomic_DNA"/>
</dbReference>
<dbReference type="AlphaFoldDB" id="A0A2I0XJC1"/>
<keyword evidence="8" id="KW-0443">Lipid metabolism</keyword>
<feature type="transmembrane region" description="Helical" evidence="11">
    <location>
        <begin position="20"/>
        <end position="47"/>
    </location>
</feature>
<keyword evidence="9 11" id="KW-0472">Membrane</keyword>
<reference evidence="12 13" key="2">
    <citation type="journal article" date="2017" name="Nature">
        <title>The Apostasia genome and the evolution of orchids.</title>
        <authorList>
            <person name="Zhang G.Q."/>
            <person name="Liu K.W."/>
            <person name="Li Z."/>
            <person name="Lohaus R."/>
            <person name="Hsiao Y.Y."/>
            <person name="Niu S.C."/>
            <person name="Wang J.Y."/>
            <person name="Lin Y.C."/>
            <person name="Xu Q."/>
            <person name="Chen L.J."/>
            <person name="Yoshida K."/>
            <person name="Fujiwara S."/>
            <person name="Wang Z.W."/>
            <person name="Zhang Y.Q."/>
            <person name="Mitsuda N."/>
            <person name="Wang M."/>
            <person name="Liu G.H."/>
            <person name="Pecoraro L."/>
            <person name="Huang H.X."/>
            <person name="Xiao X.J."/>
            <person name="Lin M."/>
            <person name="Wu X.Y."/>
            <person name="Wu W.L."/>
            <person name="Chen Y.Y."/>
            <person name="Chang S.B."/>
            <person name="Sakamoto S."/>
            <person name="Ohme-Takagi M."/>
            <person name="Yagi M."/>
            <person name="Zeng S.J."/>
            <person name="Shen C.Y."/>
            <person name="Yeh C.M."/>
            <person name="Luo Y.B."/>
            <person name="Tsai W.C."/>
            <person name="Van de Peer Y."/>
            <person name="Liu Z.J."/>
        </authorList>
    </citation>
    <scope>NUCLEOTIDE SEQUENCE [LARGE SCALE GENOMIC DNA]</scope>
    <source>
        <tissue evidence="12">The whole plant</tissue>
    </source>
</reference>
<evidence type="ECO:0000256" key="3">
    <source>
        <dbReference type="ARBA" id="ARBA00022516"/>
    </source>
</evidence>
<keyword evidence="4 11" id="KW-0808">Transferase</keyword>
<proteinExistence type="inferred from homology"/>
<organism evidence="12 13">
    <name type="scientific">Dendrobium catenatum</name>
    <dbReference type="NCBI Taxonomy" id="906689"/>
    <lineage>
        <taxon>Eukaryota</taxon>
        <taxon>Viridiplantae</taxon>
        <taxon>Streptophyta</taxon>
        <taxon>Embryophyta</taxon>
        <taxon>Tracheophyta</taxon>
        <taxon>Spermatophyta</taxon>
        <taxon>Magnoliopsida</taxon>
        <taxon>Liliopsida</taxon>
        <taxon>Asparagales</taxon>
        <taxon>Orchidaceae</taxon>
        <taxon>Epidendroideae</taxon>
        <taxon>Malaxideae</taxon>
        <taxon>Dendrobiinae</taxon>
        <taxon>Dendrobium</taxon>
    </lineage>
</organism>
<keyword evidence="6 11" id="KW-0256">Endoplasmic reticulum</keyword>
<protein>
    <recommendedName>
        <fullName evidence="11">Acyltransferase</fullName>
        <ecNumber evidence="11">2.3.1.-</ecNumber>
    </recommendedName>
</protein>
<dbReference type="EC" id="2.3.1.-" evidence="11"/>
<dbReference type="GO" id="GO:0004144">
    <property type="term" value="F:diacylglycerol O-acyltransferase activity"/>
    <property type="evidence" value="ECO:0007669"/>
    <property type="project" value="TreeGrafter"/>
</dbReference>
<dbReference type="STRING" id="906689.A0A2I0XJC1"/>
<dbReference type="Proteomes" id="UP000233837">
    <property type="component" value="Unassembled WGS sequence"/>
</dbReference>
<dbReference type="SUPFAM" id="SSF69593">
    <property type="entry name" value="Glycerol-3-phosphate (1)-acyltransferase"/>
    <property type="match status" value="1"/>
</dbReference>
<evidence type="ECO:0000256" key="8">
    <source>
        <dbReference type="ARBA" id="ARBA00023098"/>
    </source>
</evidence>
<sequence length="337" mass="38132">MASAVFRATEYSPISSTVALALWLGGIYFNAFLIIASLLLLPFRYAAGFVAASLLLFSSRCIRSNSYLYFCRVLALQLLFLVIPLNHKSKWGRNLSRFICKYALGYFPVTVHVEDTSDFDPNQAYVFGYEPHSVMAIGFCAFSQDAGLFPLPKIKVLAGSSLFYIPFLRHIWTWLGMVPASRRNFYKYLGAGYSCVIVPGGVREILYMDSDSEVAFLKARKGFIKIAMETGRPLVPVFCFGQSKVFKWRKLNGKLFNQIARAVMFAPIIFWGRFGSPIPFRQPMDIVVGRPIVVKKNPQPSVEEINEVQEQFISAMEDLFERNKAKAGYPDLKLRVL</sequence>
<keyword evidence="7 11" id="KW-1133">Transmembrane helix</keyword>
<evidence type="ECO:0000256" key="2">
    <source>
        <dbReference type="ARBA" id="ARBA00005420"/>
    </source>
</evidence>
<dbReference type="GO" id="GO:0019432">
    <property type="term" value="P:triglyceride biosynthetic process"/>
    <property type="evidence" value="ECO:0007669"/>
    <property type="project" value="TreeGrafter"/>
</dbReference>
<dbReference type="Pfam" id="PF03982">
    <property type="entry name" value="DAGAT"/>
    <property type="match status" value="1"/>
</dbReference>
<keyword evidence="10 12" id="KW-0012">Acyltransferase</keyword>
<evidence type="ECO:0000256" key="4">
    <source>
        <dbReference type="ARBA" id="ARBA00022679"/>
    </source>
</evidence>
<dbReference type="GO" id="GO:0005789">
    <property type="term" value="C:endoplasmic reticulum membrane"/>
    <property type="evidence" value="ECO:0007669"/>
    <property type="project" value="UniProtKB-SubCell"/>
</dbReference>
<evidence type="ECO:0000256" key="7">
    <source>
        <dbReference type="ARBA" id="ARBA00022989"/>
    </source>
</evidence>
<evidence type="ECO:0000256" key="1">
    <source>
        <dbReference type="ARBA" id="ARBA00004477"/>
    </source>
</evidence>
<feature type="transmembrane region" description="Helical" evidence="11">
    <location>
        <begin position="67"/>
        <end position="85"/>
    </location>
</feature>
<evidence type="ECO:0000313" key="12">
    <source>
        <dbReference type="EMBL" id="PKU88001.1"/>
    </source>
</evidence>
<keyword evidence="3" id="KW-0444">Lipid biosynthesis</keyword>
<gene>
    <name evidence="12" type="primary">DGAT2</name>
    <name evidence="12" type="ORF">MA16_Dca007943</name>
</gene>
<evidence type="ECO:0000256" key="6">
    <source>
        <dbReference type="ARBA" id="ARBA00022824"/>
    </source>
</evidence>
<reference evidence="12 13" key="1">
    <citation type="journal article" date="2016" name="Sci. Rep.">
        <title>The Dendrobium catenatum Lindl. genome sequence provides insights into polysaccharide synthase, floral development and adaptive evolution.</title>
        <authorList>
            <person name="Zhang G.Q."/>
            <person name="Xu Q."/>
            <person name="Bian C."/>
            <person name="Tsai W.C."/>
            <person name="Yeh C.M."/>
            <person name="Liu K.W."/>
            <person name="Yoshida K."/>
            <person name="Zhang L.S."/>
            <person name="Chang S.B."/>
            <person name="Chen F."/>
            <person name="Shi Y."/>
            <person name="Su Y.Y."/>
            <person name="Zhang Y.Q."/>
            <person name="Chen L.J."/>
            <person name="Yin Y."/>
            <person name="Lin M."/>
            <person name="Huang H."/>
            <person name="Deng H."/>
            <person name="Wang Z.W."/>
            <person name="Zhu S.L."/>
            <person name="Zhao X."/>
            <person name="Deng C."/>
            <person name="Niu S.C."/>
            <person name="Huang J."/>
            <person name="Wang M."/>
            <person name="Liu G.H."/>
            <person name="Yang H.J."/>
            <person name="Xiao X.J."/>
            <person name="Hsiao Y.Y."/>
            <person name="Wu W.L."/>
            <person name="Chen Y.Y."/>
            <person name="Mitsuda N."/>
            <person name="Ohme-Takagi M."/>
            <person name="Luo Y.B."/>
            <person name="Van de Peer Y."/>
            <person name="Liu Z.J."/>
        </authorList>
    </citation>
    <scope>NUCLEOTIDE SEQUENCE [LARGE SCALE GENOMIC DNA]</scope>
    <source>
        <tissue evidence="12">The whole plant</tissue>
    </source>
</reference>
<dbReference type="InterPro" id="IPR007130">
    <property type="entry name" value="DAGAT"/>
</dbReference>
<comment type="subcellular location">
    <subcellularLocation>
        <location evidence="1 11">Endoplasmic reticulum membrane</location>
        <topology evidence="1 11">Multi-pass membrane protein</topology>
    </subcellularLocation>
</comment>
<name>A0A2I0XJC1_9ASPA</name>
<evidence type="ECO:0000256" key="10">
    <source>
        <dbReference type="ARBA" id="ARBA00023315"/>
    </source>
</evidence>
<evidence type="ECO:0000313" key="13">
    <source>
        <dbReference type="Proteomes" id="UP000233837"/>
    </source>
</evidence>
<comment type="similarity">
    <text evidence="2 11">Belongs to the diacylglycerol acyltransferase family.</text>
</comment>